<name>A0A2M8W0A3_9RHOB</name>
<dbReference type="RefSeq" id="WP_100369827.1">
    <property type="nucleotide sequence ID" value="NZ_PGTY01000005.1"/>
</dbReference>
<dbReference type="EMBL" id="PGTY01000005">
    <property type="protein sequence ID" value="PJI84354.1"/>
    <property type="molecule type" value="Genomic_DNA"/>
</dbReference>
<evidence type="ECO:0000313" key="2">
    <source>
        <dbReference type="Proteomes" id="UP000228531"/>
    </source>
</evidence>
<keyword evidence="2" id="KW-1185">Reference proteome</keyword>
<comment type="caution">
    <text evidence="1">The sequence shown here is derived from an EMBL/GenBank/DDBJ whole genome shotgun (WGS) entry which is preliminary data.</text>
</comment>
<evidence type="ECO:0000313" key="1">
    <source>
        <dbReference type="EMBL" id="PJI84354.1"/>
    </source>
</evidence>
<sequence>MSEPSTLCLSITLPTASLEAWRDASLAPPQEWNDWAILGAQSDDFILWQRIGAVRVSSILNDLKAKGQREGSFFETSGEGRYTLTALLAAENWREQLLLLGAVRMLERFGAADGWALMHDYVFERAGTAWAVRFPIHGRAELTAAAPQDIKDAADAIVDPLLAAARARTD</sequence>
<accession>A0A2M8W0A3</accession>
<dbReference type="Proteomes" id="UP000228531">
    <property type="component" value="Unassembled WGS sequence"/>
</dbReference>
<reference evidence="1 2" key="1">
    <citation type="submission" date="2017-11" db="EMBL/GenBank/DDBJ databases">
        <title>Genomic Encyclopedia of Archaeal and Bacterial Type Strains, Phase II (KMG-II): From Individual Species to Whole Genera.</title>
        <authorList>
            <person name="Goeker M."/>
        </authorList>
    </citation>
    <scope>NUCLEOTIDE SEQUENCE [LARGE SCALE GENOMIC DNA]</scope>
    <source>
        <strain evidence="1 2">DSM 29128</strain>
    </source>
</reference>
<organism evidence="1 2">
    <name type="scientific">Yoonia maricola</name>
    <dbReference type="NCBI Taxonomy" id="420999"/>
    <lineage>
        <taxon>Bacteria</taxon>
        <taxon>Pseudomonadati</taxon>
        <taxon>Pseudomonadota</taxon>
        <taxon>Alphaproteobacteria</taxon>
        <taxon>Rhodobacterales</taxon>
        <taxon>Paracoccaceae</taxon>
        <taxon>Yoonia</taxon>
    </lineage>
</organism>
<proteinExistence type="predicted"/>
<dbReference type="AlphaFoldDB" id="A0A2M8W0A3"/>
<protein>
    <submittedName>
        <fullName evidence="1">Uncharacterized protein</fullName>
    </submittedName>
</protein>
<gene>
    <name evidence="1" type="ORF">BC777_3896</name>
</gene>